<comment type="similarity">
    <text evidence="2">Belongs to the TAF11 family.</text>
</comment>
<evidence type="ECO:0000313" key="9">
    <source>
        <dbReference type="Proteomes" id="UP000836841"/>
    </source>
</evidence>
<evidence type="ECO:0000256" key="3">
    <source>
        <dbReference type="ARBA" id="ARBA00023015"/>
    </source>
</evidence>
<accession>A0AAU9RQ23</accession>
<organism evidence="8 9">
    <name type="scientific">Thlaspi arvense</name>
    <name type="common">Field penny-cress</name>
    <dbReference type="NCBI Taxonomy" id="13288"/>
    <lineage>
        <taxon>Eukaryota</taxon>
        <taxon>Viridiplantae</taxon>
        <taxon>Streptophyta</taxon>
        <taxon>Embryophyta</taxon>
        <taxon>Tracheophyta</taxon>
        <taxon>Spermatophyta</taxon>
        <taxon>Magnoliopsida</taxon>
        <taxon>eudicotyledons</taxon>
        <taxon>Gunneridae</taxon>
        <taxon>Pentapetalae</taxon>
        <taxon>rosids</taxon>
        <taxon>malvids</taxon>
        <taxon>Brassicales</taxon>
        <taxon>Brassicaceae</taxon>
        <taxon>Thlaspideae</taxon>
        <taxon>Thlaspi</taxon>
    </lineage>
</organism>
<evidence type="ECO:0000256" key="4">
    <source>
        <dbReference type="ARBA" id="ARBA00023163"/>
    </source>
</evidence>
<dbReference type="InterPro" id="IPR009072">
    <property type="entry name" value="Histone-fold"/>
</dbReference>
<dbReference type="InterPro" id="IPR006809">
    <property type="entry name" value="TAFII28_dom"/>
</dbReference>
<dbReference type="PANTHER" id="PTHR13218">
    <property type="entry name" value="TRANSCRIPTION INITIATION FACTOR TFIID SUBUNIT 11-RELATED"/>
    <property type="match status" value="1"/>
</dbReference>
<feature type="compositionally biased region" description="Acidic residues" evidence="6">
    <location>
        <begin position="9"/>
        <end position="26"/>
    </location>
</feature>
<proteinExistence type="inferred from homology"/>
<gene>
    <name evidence="8" type="ORF">TAV2_LOCUS5574</name>
</gene>
<dbReference type="EMBL" id="OU466858">
    <property type="protein sequence ID" value="CAH2047550.1"/>
    <property type="molecule type" value="Genomic_DNA"/>
</dbReference>
<comment type="subcellular location">
    <subcellularLocation>
        <location evidence="1">Nucleus</location>
    </subcellularLocation>
</comment>
<dbReference type="Gene3D" id="1.10.20.10">
    <property type="entry name" value="Histone, subunit A"/>
    <property type="match status" value="1"/>
</dbReference>
<dbReference type="InterPro" id="IPR045127">
    <property type="entry name" value="TAF11-like"/>
</dbReference>
<keyword evidence="3" id="KW-0805">Transcription regulation</keyword>
<evidence type="ECO:0000256" key="5">
    <source>
        <dbReference type="ARBA" id="ARBA00023242"/>
    </source>
</evidence>
<dbReference type="Pfam" id="PF04719">
    <property type="entry name" value="TAFII28"/>
    <property type="match status" value="1"/>
</dbReference>
<name>A0AAU9RQ23_THLAR</name>
<dbReference type="Proteomes" id="UP000836841">
    <property type="component" value="Chromosome 2"/>
</dbReference>
<dbReference type="SUPFAM" id="SSF47113">
    <property type="entry name" value="Histone-fold"/>
    <property type="match status" value="1"/>
</dbReference>
<evidence type="ECO:0000313" key="8">
    <source>
        <dbReference type="EMBL" id="CAH2047550.1"/>
    </source>
</evidence>
<feature type="region of interest" description="Disordered" evidence="6">
    <location>
        <begin position="1"/>
        <end position="26"/>
    </location>
</feature>
<evidence type="ECO:0000256" key="2">
    <source>
        <dbReference type="ARBA" id="ARBA00009788"/>
    </source>
</evidence>
<dbReference type="AlphaFoldDB" id="A0AAU9RQ23"/>
<evidence type="ECO:0000256" key="1">
    <source>
        <dbReference type="ARBA" id="ARBA00004123"/>
    </source>
</evidence>
<feature type="domain" description="TAFII28-like protein" evidence="7">
    <location>
        <begin position="42"/>
        <end position="129"/>
    </location>
</feature>
<evidence type="ECO:0000259" key="7">
    <source>
        <dbReference type="Pfam" id="PF04719"/>
    </source>
</evidence>
<keyword evidence="9" id="KW-1185">Reference proteome</keyword>
<dbReference type="GO" id="GO:0005669">
    <property type="term" value="C:transcription factor TFIID complex"/>
    <property type="evidence" value="ECO:0007669"/>
    <property type="project" value="InterPro"/>
</dbReference>
<sequence length="146" mass="16871">MKDSKDTFEEAIDDERIEMEQPREEEDVEYATSVKIAKRQAILSQFTEDQMSRYESFRRSTLSKSNMKTLIKSITGINSLKDDDPVVSVVRGIAKMFAGDLVETARIVMSKSNETGPIRPCHIRESYRRLKLQGKVPRRSVPRLFR</sequence>
<evidence type="ECO:0000256" key="6">
    <source>
        <dbReference type="SAM" id="MobiDB-lite"/>
    </source>
</evidence>
<dbReference type="PANTHER" id="PTHR13218:SF8">
    <property type="entry name" value="TRANSCRIPTION INITIATION FACTOR TFIID SUBUNIT 11"/>
    <property type="match status" value="1"/>
</dbReference>
<dbReference type="GO" id="GO:0046982">
    <property type="term" value="F:protein heterodimerization activity"/>
    <property type="evidence" value="ECO:0007669"/>
    <property type="project" value="InterPro"/>
</dbReference>
<protein>
    <recommendedName>
        <fullName evidence="7">TAFII28-like protein domain-containing protein</fullName>
    </recommendedName>
</protein>
<dbReference type="GO" id="GO:0051123">
    <property type="term" value="P:RNA polymerase II preinitiation complex assembly"/>
    <property type="evidence" value="ECO:0007669"/>
    <property type="project" value="InterPro"/>
</dbReference>
<dbReference type="GO" id="GO:0016251">
    <property type="term" value="F:RNA polymerase II general transcription initiation factor activity"/>
    <property type="evidence" value="ECO:0007669"/>
    <property type="project" value="TreeGrafter"/>
</dbReference>
<dbReference type="CDD" id="cd08048">
    <property type="entry name" value="HFD_TAF11"/>
    <property type="match status" value="1"/>
</dbReference>
<reference evidence="8 9" key="1">
    <citation type="submission" date="2022-03" db="EMBL/GenBank/DDBJ databases">
        <authorList>
            <person name="Nunn A."/>
            <person name="Chopra R."/>
            <person name="Nunn A."/>
            <person name="Contreras Garrido A."/>
        </authorList>
    </citation>
    <scope>NUCLEOTIDE SEQUENCE [LARGE SCALE GENOMIC DNA]</scope>
</reference>
<keyword evidence="5" id="KW-0539">Nucleus</keyword>
<keyword evidence="4" id="KW-0804">Transcription</keyword>